<dbReference type="Pfam" id="PF01473">
    <property type="entry name" value="Choline_bind_1"/>
    <property type="match status" value="1"/>
</dbReference>
<dbReference type="InterPro" id="IPR002509">
    <property type="entry name" value="NODB_dom"/>
</dbReference>
<dbReference type="SUPFAM" id="SSF88713">
    <property type="entry name" value="Glycoside hydrolase/deacetylase"/>
    <property type="match status" value="1"/>
</dbReference>
<keyword evidence="3 6" id="KW-0378">Hydrolase</keyword>
<dbReference type="EC" id="3.5.1.-" evidence="6"/>
<keyword evidence="2" id="KW-0677">Repeat</keyword>
<name>A0A494WMZ7_CLOS5</name>
<feature type="domain" description="NodB homology" evidence="5">
    <location>
        <begin position="285"/>
        <end position="458"/>
    </location>
</feature>
<organism evidence="6 7">
    <name type="scientific">Clostridium scindens (strain ATCC 35704 / DSM 5676 / VPI 13733 / 19)</name>
    <dbReference type="NCBI Taxonomy" id="411468"/>
    <lineage>
        <taxon>Bacteria</taxon>
        <taxon>Bacillati</taxon>
        <taxon>Bacillota</taxon>
        <taxon>Clostridia</taxon>
        <taxon>Lachnospirales</taxon>
        <taxon>Lachnospiraceae</taxon>
    </lineage>
</organism>
<dbReference type="InterPro" id="IPR018337">
    <property type="entry name" value="Cell_wall/Cho-bd_repeat"/>
</dbReference>
<evidence type="ECO:0000313" key="6">
    <source>
        <dbReference type="EMBL" id="QBF75442.1"/>
    </source>
</evidence>
<dbReference type="Pfam" id="PF19127">
    <property type="entry name" value="Choline_bind_3"/>
    <property type="match status" value="2"/>
</dbReference>
<accession>A0A494WMZ7</accession>
<gene>
    <name evidence="6" type="primary">pdaC_2</name>
    <name evidence="6" type="ORF">HDCHBGLK_02852</name>
</gene>
<dbReference type="AlphaFoldDB" id="A0A494WMZ7"/>
<dbReference type="GO" id="GO:0046872">
    <property type="term" value="F:metal ion binding"/>
    <property type="evidence" value="ECO:0007669"/>
    <property type="project" value="UniProtKB-KW"/>
</dbReference>
<evidence type="ECO:0000256" key="2">
    <source>
        <dbReference type="ARBA" id="ARBA00022737"/>
    </source>
</evidence>
<dbReference type="Pfam" id="PF01522">
    <property type="entry name" value="Polysacc_deac_1"/>
    <property type="match status" value="1"/>
</dbReference>
<dbReference type="OrthoDB" id="9806342at2"/>
<dbReference type="GO" id="GO:0005975">
    <property type="term" value="P:carbohydrate metabolic process"/>
    <property type="evidence" value="ECO:0007669"/>
    <property type="project" value="InterPro"/>
</dbReference>
<evidence type="ECO:0000313" key="7">
    <source>
        <dbReference type="Proteomes" id="UP000289664"/>
    </source>
</evidence>
<dbReference type="SUPFAM" id="SSF69360">
    <property type="entry name" value="Cell wall binding repeat"/>
    <property type="match status" value="1"/>
</dbReference>
<dbReference type="GO" id="GO:0016810">
    <property type="term" value="F:hydrolase activity, acting on carbon-nitrogen (but not peptide) bonds"/>
    <property type="evidence" value="ECO:0007669"/>
    <property type="project" value="InterPro"/>
</dbReference>
<dbReference type="PANTHER" id="PTHR10587">
    <property type="entry name" value="GLYCOSYL TRANSFERASE-RELATED"/>
    <property type="match status" value="1"/>
</dbReference>
<evidence type="ECO:0000256" key="4">
    <source>
        <dbReference type="PROSITE-ProRule" id="PRU00591"/>
    </source>
</evidence>
<sequence>MTNERISEHKKHIHKKARRVRVPLRIFALFVVCALPFFLFRTAAASQQEAEIFLAVKSNSILQGEDLPKFGITVETKGNTKAVLDAKTGYTVSDLAKDLEHGKRYAIGCEADTAVEGDYPVTLTLEDAVRGFLEKDWIGLVRIDTADGVLTIKNKVGEWEGDKFKRYDGSYVTDDFVVSKGNTYYFDGDGKKASGWQDINGSRYYFDKDGMMKTGWLDSDDGKYYLGADGKAYIGWQDIDGSSHYFEQDGKMATGEVWLGLTLCVFDENGVLISKKESAIDPNKPMVALTFDDGPGPRTGELVEALAKYNAHATFFMLGKKVPSYPNVIQKMREVGCELGNHSYDHADLSKLDASGIQNEIGGTNGNLQNIVGQGATLMRPPYGAISSTMKGTVGMPMILWNIDTLDWKTRNAQATIDSVMGSVKDGDIILMHDIHTESVDAALALIPKLIDEGYQLVTVSEMARAKGVELKDGVSYTDF</sequence>
<dbReference type="Proteomes" id="UP000289664">
    <property type="component" value="Chromosome"/>
</dbReference>
<dbReference type="CDD" id="cd10954">
    <property type="entry name" value="CE4_CtAXE_like"/>
    <property type="match status" value="1"/>
</dbReference>
<protein>
    <submittedName>
        <fullName evidence="6">Peptidoglycan-N-acetylmuramic acid deacetylase PdaC</fullName>
        <ecNumber evidence="6">3.5.1.-</ecNumber>
    </submittedName>
</protein>
<evidence type="ECO:0000259" key="5">
    <source>
        <dbReference type="PROSITE" id="PS51677"/>
    </source>
</evidence>
<dbReference type="PANTHER" id="PTHR10587:SF133">
    <property type="entry name" value="CHITIN DEACETYLASE 1-RELATED"/>
    <property type="match status" value="1"/>
</dbReference>
<dbReference type="InterPro" id="IPR011330">
    <property type="entry name" value="Glyco_hydro/deAcase_b/a-brl"/>
</dbReference>
<feature type="repeat" description="Cell wall-binding" evidence="4">
    <location>
        <begin position="193"/>
        <end position="212"/>
    </location>
</feature>
<evidence type="ECO:0000256" key="3">
    <source>
        <dbReference type="ARBA" id="ARBA00022801"/>
    </source>
</evidence>
<dbReference type="GeneID" id="62697040"/>
<dbReference type="PROSITE" id="PS51677">
    <property type="entry name" value="NODB"/>
    <property type="match status" value="1"/>
</dbReference>
<proteinExistence type="predicted"/>
<dbReference type="Gene3D" id="2.10.270.10">
    <property type="entry name" value="Cholin Binding"/>
    <property type="match status" value="2"/>
</dbReference>
<dbReference type="InterPro" id="IPR050248">
    <property type="entry name" value="Polysacc_deacetylase_ArnD"/>
</dbReference>
<evidence type="ECO:0000256" key="1">
    <source>
        <dbReference type="ARBA" id="ARBA00022723"/>
    </source>
</evidence>
<dbReference type="GO" id="GO:0016020">
    <property type="term" value="C:membrane"/>
    <property type="evidence" value="ECO:0007669"/>
    <property type="project" value="TreeGrafter"/>
</dbReference>
<dbReference type="Gene3D" id="3.20.20.370">
    <property type="entry name" value="Glycoside hydrolase/deacetylase"/>
    <property type="match status" value="1"/>
</dbReference>
<keyword evidence="7" id="KW-1185">Reference proteome</keyword>
<dbReference type="RefSeq" id="WP_039909541.1">
    <property type="nucleotide sequence ID" value="NZ_CP036170.1"/>
</dbReference>
<keyword evidence="1" id="KW-0479">Metal-binding</keyword>
<dbReference type="EMBL" id="CP036170">
    <property type="protein sequence ID" value="QBF75442.1"/>
    <property type="molecule type" value="Genomic_DNA"/>
</dbReference>
<dbReference type="KEGG" id="csci:HDCHBGLK_02852"/>
<dbReference type="PROSITE" id="PS51170">
    <property type="entry name" value="CW"/>
    <property type="match status" value="1"/>
</dbReference>
<reference evidence="6 7" key="1">
    <citation type="journal article" date="2019" name="Appl. Environ. Microbiol.">
        <title>Clostridium scindens ATCC 35704: integration of nutritional requirements, the complete genome sequence, and global transcriptional responses to bile acids.</title>
        <authorList>
            <person name="Devendran S."/>
            <person name="Shrestha R."/>
            <person name="Alves J.M.P."/>
            <person name="Wolf P.G."/>
            <person name="Ly L."/>
            <person name="Hernandez A.G."/>
            <person name="Mendez-Garcia C."/>
            <person name="Inboden A."/>
            <person name="Wiley J."/>
            <person name="Paul O."/>
            <person name="Allen A."/>
            <person name="Springer E."/>
            <person name="Wright C.L."/>
            <person name="Fields C.J."/>
            <person name="Daniel S.L."/>
            <person name="Ridlon J.M."/>
        </authorList>
    </citation>
    <scope>NUCLEOTIDE SEQUENCE [LARGE SCALE GENOMIC DNA]</scope>
    <source>
        <strain evidence="6 7">ATCC 35704</strain>
    </source>
</reference>